<dbReference type="Pfam" id="PF00561">
    <property type="entry name" value="Abhydrolase_1"/>
    <property type="match status" value="1"/>
</dbReference>
<dbReference type="Gene3D" id="3.40.50.1820">
    <property type="entry name" value="alpha/beta hydrolase"/>
    <property type="match status" value="1"/>
</dbReference>
<dbReference type="Pfam" id="PF08386">
    <property type="entry name" value="Abhydrolase_4"/>
    <property type="match status" value="1"/>
</dbReference>
<accession>A0ABU1UKQ1</accession>
<evidence type="ECO:0000313" key="6">
    <source>
        <dbReference type="EMBL" id="MDR7085750.1"/>
    </source>
</evidence>
<name>A0ABU1UKQ1_9ACTN</name>
<evidence type="ECO:0000313" key="7">
    <source>
        <dbReference type="Proteomes" id="UP001257739"/>
    </source>
</evidence>
<keyword evidence="3" id="KW-0378">Hydrolase</keyword>
<dbReference type="PANTHER" id="PTHR43248">
    <property type="entry name" value="2-SUCCINYL-6-HYDROXY-2,4-CYCLOHEXADIENE-1-CARBOXYLATE SYNTHASE"/>
    <property type="match status" value="1"/>
</dbReference>
<dbReference type="RefSeq" id="WP_309966614.1">
    <property type="nucleotide sequence ID" value="NZ_JAVDWH010000001.1"/>
</dbReference>
<keyword evidence="2" id="KW-0732">Signal</keyword>
<organism evidence="6 7">
    <name type="scientific">Aeromicrobium panaciterrae</name>
    <dbReference type="NCBI Taxonomy" id="363861"/>
    <lineage>
        <taxon>Bacteria</taxon>
        <taxon>Bacillati</taxon>
        <taxon>Actinomycetota</taxon>
        <taxon>Actinomycetes</taxon>
        <taxon>Propionibacteriales</taxon>
        <taxon>Nocardioidaceae</taxon>
        <taxon>Aeromicrobium</taxon>
    </lineage>
</organism>
<gene>
    <name evidence="6" type="ORF">J2X11_000589</name>
</gene>
<proteinExistence type="inferred from homology"/>
<feature type="domain" description="Peptidase S33 tripeptidyl aminopeptidase-like C-terminal" evidence="5">
    <location>
        <begin position="405"/>
        <end position="507"/>
    </location>
</feature>
<dbReference type="InterPro" id="IPR051601">
    <property type="entry name" value="Serine_prot/Carboxylest_S33"/>
</dbReference>
<dbReference type="SUPFAM" id="SSF53474">
    <property type="entry name" value="alpha/beta-Hydrolases"/>
    <property type="match status" value="1"/>
</dbReference>
<feature type="domain" description="AB hydrolase-1" evidence="4">
    <location>
        <begin position="102"/>
        <end position="288"/>
    </location>
</feature>
<evidence type="ECO:0000259" key="4">
    <source>
        <dbReference type="Pfam" id="PF00561"/>
    </source>
</evidence>
<evidence type="ECO:0000256" key="1">
    <source>
        <dbReference type="ARBA" id="ARBA00010088"/>
    </source>
</evidence>
<dbReference type="InterPro" id="IPR029058">
    <property type="entry name" value="AB_hydrolase_fold"/>
</dbReference>
<keyword evidence="7" id="KW-1185">Reference proteome</keyword>
<protein>
    <submittedName>
        <fullName evidence="6">Pimeloyl-ACP methyl ester carboxylesterase</fullName>
    </submittedName>
</protein>
<dbReference type="EMBL" id="JAVDWH010000001">
    <property type="protein sequence ID" value="MDR7085750.1"/>
    <property type="molecule type" value="Genomic_DNA"/>
</dbReference>
<reference evidence="6 7" key="1">
    <citation type="submission" date="2023-07" db="EMBL/GenBank/DDBJ databases">
        <title>Sorghum-associated microbial communities from plants grown in Nebraska, USA.</title>
        <authorList>
            <person name="Schachtman D."/>
        </authorList>
    </citation>
    <scope>NUCLEOTIDE SEQUENCE [LARGE SCALE GENOMIC DNA]</scope>
    <source>
        <strain evidence="6 7">BE248</strain>
    </source>
</reference>
<dbReference type="PANTHER" id="PTHR43248:SF29">
    <property type="entry name" value="TRIPEPTIDYL AMINOPEPTIDASE"/>
    <property type="match status" value="1"/>
</dbReference>
<dbReference type="InterPro" id="IPR000073">
    <property type="entry name" value="AB_hydrolase_1"/>
</dbReference>
<dbReference type="InterPro" id="IPR013595">
    <property type="entry name" value="Pept_S33_TAP-like_C"/>
</dbReference>
<sequence length="510" mass="54177">MNRRAWALGLALVLIITAVIVGAAYVITDRETWTKPEPVASDVPSDLSKFYTQDVSWSSCDDAKCADVAVPIDYDDPTGATTKLAVKVIPSLGGAAKRSIFVNPGGPGGDATDFADTMSSEFGNEVLETYDIVGVDPRGVGDSEPLQCMSDDNFSDFTNVDPDPNTPEEIAALRKSVTDLGTACEREGGELAAHVSTEEAARDMDVVRALLGRKKMDWFGASYGTQLGATYATLFPKTVGRMVLDGAVDPALSVIESAIGQATGFQRALVAFAKDCIKKDSCPLGNDLDAGMAKISDLMRRLDETPMETGDPSRELTEGLAFYGVAVTLYDKGTWHYLERGLKEAFGGDGTTLLVLSDAYFDRDPNGKYGDNIGEVIYAVSSLDVADPPTLAEVEAALPRFEKISPVFGRALGWGTLSPSDWPIKATHPQVKIDGEGAPPIIVVGTTRDPATPYEGAQSLAKQLASGVLISRDGDGHTAYSSGNQCISKAVDEYLVSGKVPKDGLFCKAE</sequence>
<evidence type="ECO:0000256" key="3">
    <source>
        <dbReference type="ARBA" id="ARBA00022801"/>
    </source>
</evidence>
<evidence type="ECO:0000256" key="2">
    <source>
        <dbReference type="ARBA" id="ARBA00022729"/>
    </source>
</evidence>
<comment type="caution">
    <text evidence="6">The sequence shown here is derived from an EMBL/GenBank/DDBJ whole genome shotgun (WGS) entry which is preliminary data.</text>
</comment>
<evidence type="ECO:0000259" key="5">
    <source>
        <dbReference type="Pfam" id="PF08386"/>
    </source>
</evidence>
<dbReference type="Proteomes" id="UP001257739">
    <property type="component" value="Unassembled WGS sequence"/>
</dbReference>
<comment type="similarity">
    <text evidence="1">Belongs to the peptidase S33 family.</text>
</comment>